<evidence type="ECO:0000313" key="14">
    <source>
        <dbReference type="Proteomes" id="UP000620266"/>
    </source>
</evidence>
<dbReference type="PROSITE" id="PS52015">
    <property type="entry name" value="TONB_CTD"/>
    <property type="match status" value="1"/>
</dbReference>
<evidence type="ECO:0000256" key="3">
    <source>
        <dbReference type="ARBA" id="ARBA00022448"/>
    </source>
</evidence>
<evidence type="ECO:0000259" key="12">
    <source>
        <dbReference type="PROSITE" id="PS52015"/>
    </source>
</evidence>
<dbReference type="InterPro" id="IPR006260">
    <property type="entry name" value="TonB/TolA_C"/>
</dbReference>
<reference evidence="13" key="1">
    <citation type="journal article" date="2014" name="Int. J. Syst. Evol. Microbiol.">
        <title>Complete genome sequence of Corynebacterium casei LMG S-19264T (=DSM 44701T), isolated from a smear-ripened cheese.</title>
        <authorList>
            <consortium name="US DOE Joint Genome Institute (JGI-PGF)"/>
            <person name="Walter F."/>
            <person name="Albersmeier A."/>
            <person name="Kalinowski J."/>
            <person name="Ruckert C."/>
        </authorList>
    </citation>
    <scope>NUCLEOTIDE SEQUENCE</scope>
    <source>
        <strain evidence="13">CCM 7086</strain>
    </source>
</reference>
<organism evidence="13 14">
    <name type="scientific">Oxalicibacterium flavum</name>
    <dbReference type="NCBI Taxonomy" id="179467"/>
    <lineage>
        <taxon>Bacteria</taxon>
        <taxon>Pseudomonadati</taxon>
        <taxon>Pseudomonadota</taxon>
        <taxon>Betaproteobacteria</taxon>
        <taxon>Burkholderiales</taxon>
        <taxon>Oxalobacteraceae</taxon>
        <taxon>Oxalicibacterium</taxon>
    </lineage>
</organism>
<keyword evidence="8" id="KW-1133">Transmembrane helix</keyword>
<dbReference type="GO" id="GO:0055085">
    <property type="term" value="P:transmembrane transport"/>
    <property type="evidence" value="ECO:0007669"/>
    <property type="project" value="InterPro"/>
</dbReference>
<evidence type="ECO:0000256" key="11">
    <source>
        <dbReference type="SAM" id="SignalP"/>
    </source>
</evidence>
<dbReference type="GO" id="GO:0015031">
    <property type="term" value="P:protein transport"/>
    <property type="evidence" value="ECO:0007669"/>
    <property type="project" value="UniProtKB-KW"/>
</dbReference>
<protein>
    <recommendedName>
        <fullName evidence="12">TonB C-terminal domain-containing protein</fullName>
    </recommendedName>
</protein>
<keyword evidence="6" id="KW-0812">Transmembrane</keyword>
<evidence type="ECO:0000256" key="5">
    <source>
        <dbReference type="ARBA" id="ARBA00022519"/>
    </source>
</evidence>
<comment type="subcellular location">
    <subcellularLocation>
        <location evidence="1">Cell inner membrane</location>
        <topology evidence="1">Single-pass membrane protein</topology>
        <orientation evidence="1">Periplasmic side</orientation>
    </subcellularLocation>
</comment>
<dbReference type="GO" id="GO:0005886">
    <property type="term" value="C:plasma membrane"/>
    <property type="evidence" value="ECO:0007669"/>
    <property type="project" value="UniProtKB-SubCell"/>
</dbReference>
<dbReference type="PANTHER" id="PTHR33446">
    <property type="entry name" value="PROTEIN TONB-RELATED"/>
    <property type="match status" value="1"/>
</dbReference>
<keyword evidence="7" id="KW-0653">Protein transport</keyword>
<comment type="caution">
    <text evidence="13">The sequence shown here is derived from an EMBL/GenBank/DDBJ whole genome shotgun (WGS) entry which is preliminary data.</text>
</comment>
<evidence type="ECO:0000313" key="13">
    <source>
        <dbReference type="EMBL" id="GGC13969.1"/>
    </source>
</evidence>
<evidence type="ECO:0000256" key="1">
    <source>
        <dbReference type="ARBA" id="ARBA00004383"/>
    </source>
</evidence>
<dbReference type="AlphaFoldDB" id="A0A8J2XXN2"/>
<evidence type="ECO:0000256" key="10">
    <source>
        <dbReference type="SAM" id="MobiDB-lite"/>
    </source>
</evidence>
<evidence type="ECO:0000256" key="2">
    <source>
        <dbReference type="ARBA" id="ARBA00006555"/>
    </source>
</evidence>
<dbReference type="Gene3D" id="3.30.1150.10">
    <property type="match status" value="1"/>
</dbReference>
<gene>
    <name evidence="13" type="ORF">GCM10007205_23580</name>
</gene>
<dbReference type="SUPFAM" id="SSF74653">
    <property type="entry name" value="TolA/TonB C-terminal domain"/>
    <property type="match status" value="1"/>
</dbReference>
<sequence>MRFFTPNRQAGLLFLILSAAVHAGLVHGAYRPAVAVQDTVAPLEVSLIRAAVSHSAQAAGSGNEAASAESSSSPVAARAVRHMEQEPASGMHSDAVVPGEVLMLPILQVQELLYDRLASAGFDASEYLQEPAADSRYYGAADVQRRVKARQNLLPVYPKEAYDANRQGRVMVELLIDAEGVVEEIRVIAATAGFDVSAREALRGMHFHPAERHGEKVASRMLIEMQYLLVKASSGQVDNESVMPIGSFAPASS</sequence>
<keyword evidence="14" id="KW-1185">Reference proteome</keyword>
<feature type="chain" id="PRO_5035181298" description="TonB C-terminal domain-containing protein" evidence="11">
    <location>
        <begin position="24"/>
        <end position="253"/>
    </location>
</feature>
<evidence type="ECO:0000256" key="7">
    <source>
        <dbReference type="ARBA" id="ARBA00022927"/>
    </source>
</evidence>
<feature type="domain" description="TonB C-terminal" evidence="12">
    <location>
        <begin position="142"/>
        <end position="236"/>
    </location>
</feature>
<keyword evidence="4" id="KW-1003">Cell membrane</keyword>
<feature type="compositionally biased region" description="Low complexity" evidence="10">
    <location>
        <begin position="61"/>
        <end position="78"/>
    </location>
</feature>
<accession>A0A8J2XXN2</accession>
<dbReference type="EMBL" id="BMCG01000004">
    <property type="protein sequence ID" value="GGC13969.1"/>
    <property type="molecule type" value="Genomic_DNA"/>
</dbReference>
<dbReference type="Pfam" id="PF03544">
    <property type="entry name" value="TonB_C"/>
    <property type="match status" value="1"/>
</dbReference>
<keyword evidence="3" id="KW-0813">Transport</keyword>
<proteinExistence type="inferred from homology"/>
<feature type="region of interest" description="Disordered" evidence="10">
    <location>
        <begin position="61"/>
        <end position="82"/>
    </location>
</feature>
<dbReference type="InterPro" id="IPR051045">
    <property type="entry name" value="TonB-dependent_transducer"/>
</dbReference>
<keyword evidence="11" id="KW-0732">Signal</keyword>
<evidence type="ECO:0000256" key="8">
    <source>
        <dbReference type="ARBA" id="ARBA00022989"/>
    </source>
</evidence>
<reference evidence="13" key="2">
    <citation type="submission" date="2020-09" db="EMBL/GenBank/DDBJ databases">
        <authorList>
            <person name="Sun Q."/>
            <person name="Sedlacek I."/>
        </authorList>
    </citation>
    <scope>NUCLEOTIDE SEQUENCE</scope>
    <source>
        <strain evidence="13">CCM 7086</strain>
    </source>
</reference>
<dbReference type="NCBIfam" id="TIGR01352">
    <property type="entry name" value="tonB_Cterm"/>
    <property type="match status" value="1"/>
</dbReference>
<keyword evidence="9" id="KW-0472">Membrane</keyword>
<evidence type="ECO:0000256" key="9">
    <source>
        <dbReference type="ARBA" id="ARBA00023136"/>
    </source>
</evidence>
<dbReference type="InterPro" id="IPR037682">
    <property type="entry name" value="TonB_C"/>
</dbReference>
<keyword evidence="5" id="KW-0997">Cell inner membrane</keyword>
<comment type="similarity">
    <text evidence="2">Belongs to the TonB family.</text>
</comment>
<evidence type="ECO:0000256" key="4">
    <source>
        <dbReference type="ARBA" id="ARBA00022475"/>
    </source>
</evidence>
<evidence type="ECO:0000256" key="6">
    <source>
        <dbReference type="ARBA" id="ARBA00022692"/>
    </source>
</evidence>
<name>A0A8J2XXN2_9BURK</name>
<dbReference type="Proteomes" id="UP000620266">
    <property type="component" value="Unassembled WGS sequence"/>
</dbReference>
<feature type="signal peptide" evidence="11">
    <location>
        <begin position="1"/>
        <end position="23"/>
    </location>
</feature>